<dbReference type="InterPro" id="IPR046342">
    <property type="entry name" value="CBS_dom_sf"/>
</dbReference>
<dbReference type="Gene3D" id="3.10.580.10">
    <property type="entry name" value="CBS-domain"/>
    <property type="match status" value="1"/>
</dbReference>
<dbReference type="InterPro" id="IPR051257">
    <property type="entry name" value="Diverse_CBS-Domain"/>
</dbReference>
<dbReference type="InterPro" id="IPR000644">
    <property type="entry name" value="CBS_dom"/>
</dbReference>
<reference evidence="4 5" key="1">
    <citation type="submission" date="2021-10" db="EMBL/GenBank/DDBJ databases">
        <title>Anaerobic single-cell dispensing facilitates the cultivation of human gut bacteria.</title>
        <authorList>
            <person name="Afrizal A."/>
        </authorList>
    </citation>
    <scope>NUCLEOTIDE SEQUENCE [LARGE SCALE GENOMIC DNA]</scope>
    <source>
        <strain evidence="4 5">CLA-AA-H224</strain>
    </source>
</reference>
<proteinExistence type="predicted"/>
<dbReference type="PROSITE" id="PS51371">
    <property type="entry name" value="CBS"/>
    <property type="match status" value="2"/>
</dbReference>
<keyword evidence="5" id="KW-1185">Reference proteome</keyword>
<evidence type="ECO:0000259" key="3">
    <source>
        <dbReference type="PROSITE" id="PS51371"/>
    </source>
</evidence>
<evidence type="ECO:0000256" key="2">
    <source>
        <dbReference type="PROSITE-ProRule" id="PRU00703"/>
    </source>
</evidence>
<sequence>MNLMTLLKPKGEIEYLHKEDTLRQGLERMRIYGYTALPVIDEDGCYAGSVNEGDFLWYMLTYHKCDMQELESFQIKEIIRKDWMPPVYVYATIDEMIERASNQNYVPVVDDRNVFIGIITRRDIINAFRRQQDQQANQNEGIKVQTERIMHVV</sequence>
<name>A0AAE3E282_9FIRM</name>
<gene>
    <name evidence="4" type="ORF">LKD48_03600</name>
</gene>
<dbReference type="Proteomes" id="UP001198200">
    <property type="component" value="Unassembled WGS sequence"/>
</dbReference>
<dbReference type="EMBL" id="JAJEQN010000006">
    <property type="protein sequence ID" value="MCC2220732.1"/>
    <property type="molecule type" value="Genomic_DNA"/>
</dbReference>
<dbReference type="PANTHER" id="PTHR43080">
    <property type="entry name" value="CBS DOMAIN-CONTAINING PROTEIN CBSX3, MITOCHONDRIAL"/>
    <property type="match status" value="1"/>
</dbReference>
<protein>
    <submittedName>
        <fullName evidence="4">CBS domain-containing protein</fullName>
    </submittedName>
</protein>
<evidence type="ECO:0000313" key="5">
    <source>
        <dbReference type="Proteomes" id="UP001198200"/>
    </source>
</evidence>
<dbReference type="CDD" id="cd09834">
    <property type="entry name" value="CBS_pair_bac"/>
    <property type="match status" value="1"/>
</dbReference>
<keyword evidence="1 2" id="KW-0129">CBS domain</keyword>
<evidence type="ECO:0000313" key="4">
    <source>
        <dbReference type="EMBL" id="MCC2220732.1"/>
    </source>
</evidence>
<dbReference type="SUPFAM" id="SSF54631">
    <property type="entry name" value="CBS-domain pair"/>
    <property type="match status" value="1"/>
</dbReference>
<dbReference type="RefSeq" id="WP_118611962.1">
    <property type="nucleotide sequence ID" value="NZ_JAJEQN010000006.1"/>
</dbReference>
<comment type="caution">
    <text evidence="4">The sequence shown here is derived from an EMBL/GenBank/DDBJ whole genome shotgun (WGS) entry which is preliminary data.</text>
</comment>
<accession>A0AAE3E282</accession>
<feature type="domain" description="CBS" evidence="3">
    <location>
        <begin position="74"/>
        <end position="134"/>
    </location>
</feature>
<dbReference type="PANTHER" id="PTHR43080:SF26">
    <property type="entry name" value="REGULATORY PROTEIN"/>
    <property type="match status" value="1"/>
</dbReference>
<organism evidence="4 5">
    <name type="scientific">Anthropogastromicrobium aceti</name>
    <dbReference type="NCBI Taxonomy" id="2981768"/>
    <lineage>
        <taxon>Bacteria</taxon>
        <taxon>Bacillati</taxon>
        <taxon>Bacillota</taxon>
        <taxon>Clostridia</taxon>
        <taxon>Lachnospirales</taxon>
        <taxon>Lachnospiraceae</taxon>
        <taxon>Anthropogastromicrobium</taxon>
    </lineage>
</organism>
<feature type="domain" description="CBS" evidence="3">
    <location>
        <begin position="7"/>
        <end position="67"/>
    </location>
</feature>
<dbReference type="Pfam" id="PF00571">
    <property type="entry name" value="CBS"/>
    <property type="match status" value="2"/>
</dbReference>
<dbReference type="AlphaFoldDB" id="A0AAE3E282"/>
<dbReference type="SMART" id="SM00116">
    <property type="entry name" value="CBS"/>
    <property type="match status" value="2"/>
</dbReference>
<evidence type="ECO:0000256" key="1">
    <source>
        <dbReference type="ARBA" id="ARBA00023122"/>
    </source>
</evidence>